<sequence length="145" mass="16273">MFLLPWMIEAIRDQLRALHSVPPRTPIIATEPEGNAGGFLIQCGRSDRLPGKERLMDAKDHMDARDKMTDEGSRRFEQDDRERVEDALHTQLDSTNMKAVHEASRLGGGDTYLVESDLEDLDERLDSDGADGRPSPMANADNPER</sequence>
<dbReference type="Proteomes" id="UP001597322">
    <property type="component" value="Unassembled WGS sequence"/>
</dbReference>
<dbReference type="RefSeq" id="WP_377399878.1">
    <property type="nucleotide sequence ID" value="NZ_JBHUEQ010000016.1"/>
</dbReference>
<organism evidence="2 3">
    <name type="scientific">Rhizobium helianthi</name>
    <dbReference type="NCBI Taxonomy" id="1132695"/>
    <lineage>
        <taxon>Bacteria</taxon>
        <taxon>Pseudomonadati</taxon>
        <taxon>Pseudomonadota</taxon>
        <taxon>Alphaproteobacteria</taxon>
        <taxon>Hyphomicrobiales</taxon>
        <taxon>Rhizobiaceae</taxon>
        <taxon>Rhizobium/Agrobacterium group</taxon>
        <taxon>Rhizobium</taxon>
    </lineage>
</organism>
<feature type="compositionally biased region" description="Basic and acidic residues" evidence="1">
    <location>
        <begin position="59"/>
        <end position="88"/>
    </location>
</feature>
<evidence type="ECO:0000256" key="1">
    <source>
        <dbReference type="SAM" id="MobiDB-lite"/>
    </source>
</evidence>
<reference evidence="3" key="1">
    <citation type="journal article" date="2019" name="Int. J. Syst. Evol. Microbiol.">
        <title>The Global Catalogue of Microorganisms (GCM) 10K type strain sequencing project: providing services to taxonomists for standard genome sequencing and annotation.</title>
        <authorList>
            <consortium name="The Broad Institute Genomics Platform"/>
            <consortium name="The Broad Institute Genome Sequencing Center for Infectious Disease"/>
            <person name="Wu L."/>
            <person name="Ma J."/>
        </authorList>
    </citation>
    <scope>NUCLEOTIDE SEQUENCE [LARGE SCALE GENOMIC DNA]</scope>
    <source>
        <strain evidence="3">CG52</strain>
    </source>
</reference>
<dbReference type="EMBL" id="JBHUEQ010000016">
    <property type="protein sequence ID" value="MFD1745690.1"/>
    <property type="molecule type" value="Genomic_DNA"/>
</dbReference>
<proteinExistence type="predicted"/>
<name>A0ABW4M307_9HYPH</name>
<evidence type="ECO:0000313" key="3">
    <source>
        <dbReference type="Proteomes" id="UP001597322"/>
    </source>
</evidence>
<feature type="region of interest" description="Disordered" evidence="1">
    <location>
        <begin position="59"/>
        <end position="145"/>
    </location>
</feature>
<evidence type="ECO:0000313" key="2">
    <source>
        <dbReference type="EMBL" id="MFD1745690.1"/>
    </source>
</evidence>
<comment type="caution">
    <text evidence="2">The sequence shown here is derived from an EMBL/GenBank/DDBJ whole genome shotgun (WGS) entry which is preliminary data.</text>
</comment>
<protein>
    <submittedName>
        <fullName evidence="2">Uncharacterized protein</fullName>
    </submittedName>
</protein>
<accession>A0ABW4M307</accession>
<gene>
    <name evidence="2" type="ORF">ACFSE1_09485</name>
</gene>
<keyword evidence="3" id="KW-1185">Reference proteome</keyword>